<dbReference type="SUPFAM" id="SSF53448">
    <property type="entry name" value="Nucleotide-diphospho-sugar transferases"/>
    <property type="match status" value="1"/>
</dbReference>
<dbReference type="EC" id="2.4.-.-" evidence="6"/>
<dbReference type="InterPro" id="IPR001173">
    <property type="entry name" value="Glyco_trans_2-like"/>
</dbReference>
<accession>A0AA46YTC2</accession>
<dbReference type="AlphaFoldDB" id="A0AA46YTC2"/>
<organism evidence="6 7">
    <name type="scientific">Lactococcus garvieae</name>
    <dbReference type="NCBI Taxonomy" id="1363"/>
    <lineage>
        <taxon>Bacteria</taxon>
        <taxon>Bacillati</taxon>
        <taxon>Bacillota</taxon>
        <taxon>Bacilli</taxon>
        <taxon>Lactobacillales</taxon>
        <taxon>Streptococcaceae</taxon>
        <taxon>Lactococcus</taxon>
    </lineage>
</organism>
<feature type="domain" description="Glycosyltransferase 2-like" evidence="5">
    <location>
        <begin position="6"/>
        <end position="144"/>
    </location>
</feature>
<dbReference type="EMBL" id="CP109635">
    <property type="protein sequence ID" value="UYT10514.1"/>
    <property type="molecule type" value="Genomic_DNA"/>
</dbReference>
<dbReference type="Gene3D" id="3.90.550.10">
    <property type="entry name" value="Spore Coat Polysaccharide Biosynthesis Protein SpsA, Chain A"/>
    <property type="match status" value="1"/>
</dbReference>
<dbReference type="Pfam" id="PF00535">
    <property type="entry name" value="Glycos_transf_2"/>
    <property type="match status" value="1"/>
</dbReference>
<dbReference type="InterPro" id="IPR029044">
    <property type="entry name" value="Nucleotide-diphossugar_trans"/>
</dbReference>
<evidence type="ECO:0000256" key="4">
    <source>
        <dbReference type="ARBA" id="ARBA00022679"/>
    </source>
</evidence>
<proteinExistence type="inferred from homology"/>
<name>A0AA46YTC2_9LACT</name>
<dbReference type="PANTHER" id="PTHR43179">
    <property type="entry name" value="RHAMNOSYLTRANSFERASE WBBL"/>
    <property type="match status" value="1"/>
</dbReference>
<gene>
    <name evidence="6" type="ORF">OF801_00815</name>
</gene>
<evidence type="ECO:0000313" key="6">
    <source>
        <dbReference type="EMBL" id="UYT10514.1"/>
    </source>
</evidence>
<evidence type="ECO:0000256" key="1">
    <source>
        <dbReference type="ARBA" id="ARBA00004776"/>
    </source>
</evidence>
<comment type="pathway">
    <text evidence="1">Cell wall biogenesis; cell wall polysaccharide biosynthesis.</text>
</comment>
<dbReference type="PANTHER" id="PTHR43179:SF12">
    <property type="entry name" value="GALACTOFURANOSYLTRANSFERASE GLFT2"/>
    <property type="match status" value="1"/>
</dbReference>
<evidence type="ECO:0000259" key="5">
    <source>
        <dbReference type="Pfam" id="PF00535"/>
    </source>
</evidence>
<evidence type="ECO:0000256" key="3">
    <source>
        <dbReference type="ARBA" id="ARBA00022676"/>
    </source>
</evidence>
<dbReference type="RefSeq" id="WP_264308312.1">
    <property type="nucleotide sequence ID" value="NZ_CP109635.1"/>
</dbReference>
<keyword evidence="4 6" id="KW-0808">Transferase</keyword>
<reference evidence="6" key="1">
    <citation type="submission" date="2022-10" db="EMBL/GenBank/DDBJ databases">
        <title>Genome assembly of Lactococcus garvieae isolates from cricket gut.</title>
        <authorList>
            <person name="Luecke A.R."/>
            <person name="Brown A.M.V."/>
            <person name="Wakeman C.A."/>
        </authorList>
    </citation>
    <scope>NUCLEOTIDE SEQUENCE</scope>
    <source>
        <strain evidence="6">Alexii-11_2</strain>
    </source>
</reference>
<dbReference type="Proteomes" id="UP001164042">
    <property type="component" value="Chromosome"/>
</dbReference>
<comment type="similarity">
    <text evidence="2">Belongs to the glycosyltransferase 2 family.</text>
</comment>
<protein>
    <submittedName>
        <fullName evidence="6">Glycosyltransferase</fullName>
        <ecNumber evidence="6">2.4.-.-</ecNumber>
    </submittedName>
</protein>
<sequence>MKKIGIVILNYLAYEDTLECVESIFAQDYQDFEIVIVDNASYNASLEILTKKYQDTPQVHIISTSQNIGFAKGNNLGIQYFREKEIYNLLVINGDTILTQNDYLKNLMSLNISNDVAMIGTKIIGRDGKNQNLSNRRDNDLQSIVKMEKYFKRVKLLSTLGIYGIISRLVRTLKPAVENKKEEDKLETQLVDTKSKMLHGSAIFFTEIYLKKYLGFYPDTFLYEEEELLACICEKLSLKQMYVDSLSIYHKEDSSSDMVSGFNKRKEALFKLRYQLENIEILKGAIQMSPQQMRKKMEQ</sequence>
<evidence type="ECO:0000256" key="2">
    <source>
        <dbReference type="ARBA" id="ARBA00006739"/>
    </source>
</evidence>
<evidence type="ECO:0000313" key="7">
    <source>
        <dbReference type="Proteomes" id="UP001164042"/>
    </source>
</evidence>
<keyword evidence="3 6" id="KW-0328">Glycosyltransferase</keyword>
<dbReference type="GO" id="GO:0016757">
    <property type="term" value="F:glycosyltransferase activity"/>
    <property type="evidence" value="ECO:0007669"/>
    <property type="project" value="UniProtKB-KW"/>
</dbReference>